<keyword evidence="9" id="KW-1185">Reference proteome</keyword>
<feature type="region of interest" description="Disordered" evidence="6">
    <location>
        <begin position="1"/>
        <end position="20"/>
    </location>
</feature>
<dbReference type="PRINTS" id="PR00455">
    <property type="entry name" value="HTHTETR"/>
</dbReference>
<dbReference type="OrthoDB" id="9803878at2"/>
<gene>
    <name evidence="8" type="ORF">CAL12_16750</name>
</gene>
<dbReference type="InterPro" id="IPR050624">
    <property type="entry name" value="HTH-type_Tx_Regulator"/>
</dbReference>
<dbReference type="InterPro" id="IPR009057">
    <property type="entry name" value="Homeodomain-like_sf"/>
</dbReference>
<dbReference type="Pfam" id="PF00440">
    <property type="entry name" value="TetR_N"/>
    <property type="match status" value="1"/>
</dbReference>
<dbReference type="RefSeq" id="WP_086065675.1">
    <property type="nucleotide sequence ID" value="NZ_CP021108.1"/>
</dbReference>
<dbReference type="EMBL" id="CP021108">
    <property type="protein sequence ID" value="ARP82303.1"/>
    <property type="molecule type" value="Genomic_DNA"/>
</dbReference>
<keyword evidence="2" id="KW-0805">Transcription regulation</keyword>
<dbReference type="KEGG" id="bgv:CAL12_16750"/>
<feature type="domain" description="HTH tetR-type" evidence="7">
    <location>
        <begin position="21"/>
        <end position="81"/>
    </location>
</feature>
<organism evidence="8 9">
    <name type="scientific">Bordetella genomosp. 8</name>
    <dbReference type="NCBI Taxonomy" id="1416806"/>
    <lineage>
        <taxon>Bacteria</taxon>
        <taxon>Pseudomonadati</taxon>
        <taxon>Pseudomonadota</taxon>
        <taxon>Betaproteobacteria</taxon>
        <taxon>Burkholderiales</taxon>
        <taxon>Alcaligenaceae</taxon>
        <taxon>Bordetella</taxon>
    </lineage>
</organism>
<evidence type="ECO:0000259" key="7">
    <source>
        <dbReference type="PROSITE" id="PS50977"/>
    </source>
</evidence>
<feature type="DNA-binding region" description="H-T-H motif" evidence="5">
    <location>
        <begin position="44"/>
        <end position="63"/>
    </location>
</feature>
<dbReference type="InterPro" id="IPR001647">
    <property type="entry name" value="HTH_TetR"/>
</dbReference>
<proteinExistence type="predicted"/>
<keyword evidence="4" id="KW-0804">Transcription</keyword>
<dbReference type="InterPro" id="IPR023772">
    <property type="entry name" value="DNA-bd_HTH_TetR-type_CS"/>
</dbReference>
<evidence type="ECO:0000256" key="3">
    <source>
        <dbReference type="ARBA" id="ARBA00023125"/>
    </source>
</evidence>
<sequence length="202" mass="22879">MTSRTADDQPARRGLREQKQRETRLRIAETGLKLFLAHGYEGTTLDAVAEAAGISRRTFFSYFRSKEDILLAWQEGAWDAMRADLLKVSPDEAPLDAVRKTLIDHVSRYDSEKMRAIDRVMRASETLKARKQAEYAAQEDGLHATLCEVWRQPQRRQALRIVAMVSIGAMRLAIEAWGNQSGERPITAFLEETFAALKVAVE</sequence>
<dbReference type="Proteomes" id="UP000194151">
    <property type="component" value="Chromosome"/>
</dbReference>
<dbReference type="SUPFAM" id="SSF46689">
    <property type="entry name" value="Homeodomain-like"/>
    <property type="match status" value="1"/>
</dbReference>
<keyword evidence="1" id="KW-0678">Repressor</keyword>
<evidence type="ECO:0000313" key="8">
    <source>
        <dbReference type="EMBL" id="ARP82303.1"/>
    </source>
</evidence>
<evidence type="ECO:0000313" key="9">
    <source>
        <dbReference type="Proteomes" id="UP000194151"/>
    </source>
</evidence>
<keyword evidence="3 5" id="KW-0238">DNA-binding</keyword>
<dbReference type="STRING" id="1416806.CAL12_16750"/>
<evidence type="ECO:0000256" key="4">
    <source>
        <dbReference type="ARBA" id="ARBA00023163"/>
    </source>
</evidence>
<evidence type="ECO:0000256" key="2">
    <source>
        <dbReference type="ARBA" id="ARBA00023015"/>
    </source>
</evidence>
<dbReference type="PANTHER" id="PTHR43479">
    <property type="entry name" value="ACREF/ENVCD OPERON REPRESSOR-RELATED"/>
    <property type="match status" value="1"/>
</dbReference>
<accession>A0A1W6YP07</accession>
<evidence type="ECO:0000256" key="6">
    <source>
        <dbReference type="SAM" id="MobiDB-lite"/>
    </source>
</evidence>
<dbReference type="PROSITE" id="PS01081">
    <property type="entry name" value="HTH_TETR_1"/>
    <property type="match status" value="1"/>
</dbReference>
<dbReference type="Gene3D" id="1.10.357.10">
    <property type="entry name" value="Tetracycline Repressor, domain 2"/>
    <property type="match status" value="1"/>
</dbReference>
<name>A0A1W6YP07_9BORD</name>
<dbReference type="GO" id="GO:0003677">
    <property type="term" value="F:DNA binding"/>
    <property type="evidence" value="ECO:0007669"/>
    <property type="project" value="UniProtKB-UniRule"/>
</dbReference>
<protein>
    <submittedName>
        <fullName evidence="8">TetR family transcriptional regulator</fullName>
    </submittedName>
</protein>
<dbReference type="PROSITE" id="PS50977">
    <property type="entry name" value="HTH_TETR_2"/>
    <property type="match status" value="1"/>
</dbReference>
<dbReference type="AlphaFoldDB" id="A0A1W6YP07"/>
<evidence type="ECO:0000256" key="5">
    <source>
        <dbReference type="PROSITE-ProRule" id="PRU00335"/>
    </source>
</evidence>
<reference evidence="8 9" key="1">
    <citation type="submission" date="2017-05" db="EMBL/GenBank/DDBJ databases">
        <title>Complete and WGS of Bordetella genogroups.</title>
        <authorList>
            <person name="Spilker T."/>
            <person name="LiPuma J."/>
        </authorList>
    </citation>
    <scope>NUCLEOTIDE SEQUENCE [LARGE SCALE GENOMIC DNA]</scope>
    <source>
        <strain evidence="8 9">AU19157</strain>
    </source>
</reference>
<evidence type="ECO:0000256" key="1">
    <source>
        <dbReference type="ARBA" id="ARBA00022491"/>
    </source>
</evidence>
<dbReference type="PANTHER" id="PTHR43479:SF11">
    <property type="entry name" value="ACREF_ENVCD OPERON REPRESSOR-RELATED"/>
    <property type="match status" value="1"/>
</dbReference>